<dbReference type="Gene3D" id="2.60.120.200">
    <property type="match status" value="1"/>
</dbReference>
<evidence type="ECO:0000313" key="2">
    <source>
        <dbReference type="Proteomes" id="UP000335636"/>
    </source>
</evidence>
<reference evidence="1" key="1">
    <citation type="submission" date="2019-04" db="EMBL/GenBank/DDBJ databases">
        <authorList>
            <person name="Alioto T."/>
            <person name="Alioto T."/>
        </authorList>
    </citation>
    <scope>NUCLEOTIDE SEQUENCE [LARGE SCALE GENOMIC DNA]</scope>
</reference>
<evidence type="ECO:0000313" key="1">
    <source>
        <dbReference type="EMBL" id="VTJ59797.1"/>
    </source>
</evidence>
<gene>
    <name evidence="1" type="ORF">MONAX_5E022278</name>
</gene>
<dbReference type="EMBL" id="CABDUW010000130">
    <property type="protein sequence ID" value="VTJ59797.1"/>
    <property type="molecule type" value="Genomic_DNA"/>
</dbReference>
<feature type="non-terminal residue" evidence="1">
    <location>
        <position position="53"/>
    </location>
</feature>
<keyword evidence="2" id="KW-1185">Reference proteome</keyword>
<feature type="non-terminal residue" evidence="1">
    <location>
        <position position="1"/>
    </location>
</feature>
<proteinExistence type="predicted"/>
<comment type="caution">
    <text evidence="1">The sequence shown here is derived from an EMBL/GenBank/DDBJ whole genome shotgun (WGS) entry which is preliminary data.</text>
</comment>
<sequence length="53" mass="6024">LSISDPSFRSNELSWMSFASFPIRKKTHIKLQFQPLAADGILFYAAQHLKAQS</sequence>
<protein>
    <submittedName>
        <fullName evidence="1">Uncharacterized protein</fullName>
    </submittedName>
</protein>
<dbReference type="Proteomes" id="UP000335636">
    <property type="component" value="Unassembled WGS sequence"/>
</dbReference>
<dbReference type="AlphaFoldDB" id="A0A5E4AQW8"/>
<name>A0A5E4AQW8_MARMO</name>
<accession>A0A5E4AQW8</accession>
<organism evidence="1 2">
    <name type="scientific">Marmota monax</name>
    <name type="common">Woodchuck</name>
    <dbReference type="NCBI Taxonomy" id="9995"/>
    <lineage>
        <taxon>Eukaryota</taxon>
        <taxon>Metazoa</taxon>
        <taxon>Chordata</taxon>
        <taxon>Craniata</taxon>
        <taxon>Vertebrata</taxon>
        <taxon>Euteleostomi</taxon>
        <taxon>Mammalia</taxon>
        <taxon>Eutheria</taxon>
        <taxon>Euarchontoglires</taxon>
        <taxon>Glires</taxon>
        <taxon>Rodentia</taxon>
        <taxon>Sciuromorpha</taxon>
        <taxon>Sciuridae</taxon>
        <taxon>Xerinae</taxon>
        <taxon>Marmotini</taxon>
        <taxon>Marmota</taxon>
    </lineage>
</organism>